<accession>A0A6L2J680</accession>
<proteinExistence type="predicted"/>
<evidence type="ECO:0008006" key="2">
    <source>
        <dbReference type="Google" id="ProtNLM"/>
    </source>
</evidence>
<organism evidence="1">
    <name type="scientific">Tanacetum cinerariifolium</name>
    <name type="common">Dalmatian daisy</name>
    <name type="synonym">Chrysanthemum cinerariifolium</name>
    <dbReference type="NCBI Taxonomy" id="118510"/>
    <lineage>
        <taxon>Eukaryota</taxon>
        <taxon>Viridiplantae</taxon>
        <taxon>Streptophyta</taxon>
        <taxon>Embryophyta</taxon>
        <taxon>Tracheophyta</taxon>
        <taxon>Spermatophyta</taxon>
        <taxon>Magnoliopsida</taxon>
        <taxon>eudicotyledons</taxon>
        <taxon>Gunneridae</taxon>
        <taxon>Pentapetalae</taxon>
        <taxon>asterids</taxon>
        <taxon>campanulids</taxon>
        <taxon>Asterales</taxon>
        <taxon>Asteraceae</taxon>
        <taxon>Asteroideae</taxon>
        <taxon>Anthemideae</taxon>
        <taxon>Anthemidinae</taxon>
        <taxon>Tanacetum</taxon>
    </lineage>
</organism>
<evidence type="ECO:0000313" key="1">
    <source>
        <dbReference type="EMBL" id="GEU32381.1"/>
    </source>
</evidence>
<protein>
    <recommendedName>
        <fullName evidence="2">Pre-mRNA splicing Prp18-interacting factor</fullName>
    </recommendedName>
</protein>
<name>A0A6L2J680_TANCI</name>
<dbReference type="AlphaFoldDB" id="A0A6L2J680"/>
<reference evidence="1" key="1">
    <citation type="journal article" date="2019" name="Sci. Rep.">
        <title>Draft genome of Tanacetum cinerariifolium, the natural source of mosquito coil.</title>
        <authorList>
            <person name="Yamashiro T."/>
            <person name="Shiraishi A."/>
            <person name="Satake H."/>
            <person name="Nakayama K."/>
        </authorList>
    </citation>
    <scope>NUCLEOTIDE SEQUENCE</scope>
</reference>
<gene>
    <name evidence="1" type="ORF">Tci_004359</name>
</gene>
<dbReference type="EMBL" id="BKCJ010000348">
    <property type="protein sequence ID" value="GEU32381.1"/>
    <property type="molecule type" value="Genomic_DNA"/>
</dbReference>
<sequence>MYHVSFGDEFVHNPDSISNVETPDFSYPPSQPQTSSFDQFHCFGCGDPLEESVRCQRCTCKWCRYGLRKGFCLFYASRDGNSSIDVPNLNSFNDPPNVFTHPPQPQYDSYSCELCGNDTHYGYDCPPCYNSNYSGFDQPMQYIIDHQEDLNQQRMNDVDDRWNKMIELGNKIIQILGEMILQRKQVANLSNYTPEPSRHFNFIYDDDDDYEESTIPLNEIDSQIPPSIAIAPVLLTMEPEDSRIMGDEDLNTIHEKESDEVIKSSVEHFVPIPSETEDTSGSDSECDFLACDDFSPINVSKGKSMTFSNPFFDSNDDVTSSYDESLSDVDVPEDNVLENIENKDSYDETDLLVTPLSDANEDECFDPRGDIDKIDAFDIPLDFEDGYYDSEGDVLYIESLLSDDTTPYLPPKEFLDRDPRSLSDTNDLKIMVKVFDPGTPKKTFSPTYMRLPFKDRHYIFFTYVIRIFLPYFTYPVDSLFLLSYGSENTIFDPGILAFHFLAPVASHRSGISFASMFIQRS</sequence>
<comment type="caution">
    <text evidence="1">The sequence shown here is derived from an EMBL/GenBank/DDBJ whole genome shotgun (WGS) entry which is preliminary data.</text>
</comment>